<protein>
    <submittedName>
        <fullName evidence="2">Uncharacterized protein</fullName>
    </submittedName>
</protein>
<gene>
    <name evidence="2" type="ORF">Cvel_16312</name>
</gene>
<feature type="region of interest" description="Disordered" evidence="1">
    <location>
        <begin position="263"/>
        <end position="315"/>
    </location>
</feature>
<evidence type="ECO:0000256" key="1">
    <source>
        <dbReference type="SAM" id="MobiDB-lite"/>
    </source>
</evidence>
<reference evidence="2" key="1">
    <citation type="submission" date="2014-11" db="EMBL/GenBank/DDBJ databases">
        <authorList>
            <person name="Otto D Thomas"/>
            <person name="Naeem Raeece"/>
        </authorList>
    </citation>
    <scope>NUCLEOTIDE SEQUENCE</scope>
</reference>
<accession>A0A0G4FD65</accession>
<organism evidence="2">
    <name type="scientific">Chromera velia CCMP2878</name>
    <dbReference type="NCBI Taxonomy" id="1169474"/>
    <lineage>
        <taxon>Eukaryota</taxon>
        <taxon>Sar</taxon>
        <taxon>Alveolata</taxon>
        <taxon>Colpodellida</taxon>
        <taxon>Chromeraceae</taxon>
        <taxon>Chromera</taxon>
    </lineage>
</organism>
<name>A0A0G4FD65_9ALVE</name>
<dbReference type="PhylomeDB" id="A0A0G4FD65"/>
<dbReference type="EMBL" id="CDMZ01000277">
    <property type="protein sequence ID" value="CEM10859.1"/>
    <property type="molecule type" value="Genomic_DNA"/>
</dbReference>
<dbReference type="VEuPathDB" id="CryptoDB:Cvel_16312"/>
<proteinExistence type="predicted"/>
<sequence>MVNSYVEAETQSALSIVSAPGEAQPQQQQQLREAEELYRLEDILGKDSPELKTMPLQGRSNAKDRRPLDRGRLVHLIDAQHLERCSTSGNLSLRNTGATGEINGSTFWIRAFLPAFLLSASSRIREAEVGAAGLEASALYPADRDKTFIIKSHLALWNQHKGRGGREEGEVKWDDVWEAGGSKTAPAKVAWDQIQRSLQGKVQRLKSHLFPRNKEHVEQVYKILKQRLLKEPLWWQEVVWGEVPPLEYWIPEDQVSPLTEAVADTGKAPAPPPSLAKAVMDTRKAPPRAPPPSVAKAAMDTRKAPAPPPSLAKAA</sequence>
<feature type="non-terminal residue" evidence="2">
    <location>
        <position position="315"/>
    </location>
</feature>
<feature type="compositionally biased region" description="Pro residues" evidence="1">
    <location>
        <begin position="305"/>
        <end position="315"/>
    </location>
</feature>
<evidence type="ECO:0000313" key="2">
    <source>
        <dbReference type="EMBL" id="CEM10859.1"/>
    </source>
</evidence>
<dbReference type="AlphaFoldDB" id="A0A0G4FD65"/>